<keyword evidence="1" id="KW-0812">Transmembrane</keyword>
<dbReference type="Proteomes" id="UP000517106">
    <property type="component" value="Unassembled WGS sequence"/>
</dbReference>
<evidence type="ECO:0000313" key="2">
    <source>
        <dbReference type="EMBL" id="MBB1096804.1"/>
    </source>
</evidence>
<gene>
    <name evidence="2" type="ORF">H5S09_02415</name>
</gene>
<protein>
    <submittedName>
        <fullName evidence="2">EpsG family protein</fullName>
    </submittedName>
</protein>
<feature type="transmembrane region" description="Helical" evidence="1">
    <location>
        <begin position="103"/>
        <end position="124"/>
    </location>
</feature>
<keyword evidence="1" id="KW-0472">Membrane</keyword>
<evidence type="ECO:0000256" key="1">
    <source>
        <dbReference type="SAM" id="Phobius"/>
    </source>
</evidence>
<feature type="transmembrane region" description="Helical" evidence="1">
    <location>
        <begin position="6"/>
        <end position="24"/>
    </location>
</feature>
<dbReference type="RefSeq" id="WP_182595415.1">
    <property type="nucleotide sequence ID" value="NZ_JACIVA010000037.1"/>
</dbReference>
<keyword evidence="3" id="KW-1185">Reference proteome</keyword>
<dbReference type="EMBL" id="JACIVA010000037">
    <property type="protein sequence ID" value="MBB1096804.1"/>
    <property type="molecule type" value="Genomic_DNA"/>
</dbReference>
<feature type="transmembrane region" description="Helical" evidence="1">
    <location>
        <begin position="154"/>
        <end position="174"/>
    </location>
</feature>
<feature type="transmembrane region" description="Helical" evidence="1">
    <location>
        <begin position="180"/>
        <end position="202"/>
    </location>
</feature>
<feature type="transmembrane region" description="Helical" evidence="1">
    <location>
        <begin position="253"/>
        <end position="274"/>
    </location>
</feature>
<dbReference type="Pfam" id="PF14897">
    <property type="entry name" value="EpsG"/>
    <property type="match status" value="1"/>
</dbReference>
<proteinExistence type="predicted"/>
<organism evidence="2 3">
    <name type="scientific">Limosilactobacillus rudii</name>
    <dbReference type="NCBI Taxonomy" id="2759755"/>
    <lineage>
        <taxon>Bacteria</taxon>
        <taxon>Bacillati</taxon>
        <taxon>Bacillota</taxon>
        <taxon>Bacilli</taxon>
        <taxon>Lactobacillales</taxon>
        <taxon>Lactobacillaceae</taxon>
        <taxon>Limosilactobacillus</taxon>
    </lineage>
</organism>
<keyword evidence="1" id="KW-1133">Transmembrane helix</keyword>
<comment type="caution">
    <text evidence="2">The sequence shown here is derived from an EMBL/GenBank/DDBJ whole genome shotgun (WGS) entry which is preliminary data.</text>
</comment>
<name>A0A7W3UJT4_9LACO</name>
<sequence>MSIAKSLLTYFIIIMLSTLFLWCADKLHINEKGDIINLQRIKSLPYLFLMCLSFAFPFFISAYRINVGTDYMSYVLMAKNPIGYIGIPVFFKNILIFLSKFGLTASGFFILSSFFILFTYFIAIVLLSQVPHLSLFMFFIMEDFFVSMNMVRQFIAMGVLLIAYLLYSKHHFYIGITFNIISFLIHPSIIIFDIFLVILFIFRKFNFTRINTILLVLFSPFILLAIPLFKLILRYTIFGKFLDNSYSLFHYRWTFLMILSYSVSLILIIIFANYARVQVNQAAKSYILANLCVILLLISSYFISGNAYRVIYLITPIMIIYYPKTLTTIENKALRLIVNVCIICCFIAATTIMITHNNNDVIPYFNQFITNI</sequence>
<dbReference type="InterPro" id="IPR049458">
    <property type="entry name" value="EpsG-like"/>
</dbReference>
<accession>A0A7W3UJT4</accession>
<feature type="transmembrane region" description="Helical" evidence="1">
    <location>
        <begin position="71"/>
        <end position="91"/>
    </location>
</feature>
<evidence type="ECO:0000313" key="3">
    <source>
        <dbReference type="Proteomes" id="UP000517106"/>
    </source>
</evidence>
<reference evidence="2 3" key="1">
    <citation type="submission" date="2020-07" db="EMBL/GenBank/DDBJ databases">
        <title>Description of Limosilactobacillus balticus sp. nov., Limosilactobacillus agrestis sp. nov., Limosilactobacillus albertensis sp. nov., Limosilactobacillus rudii sp. nov., Limosilactobacillus fastidiosus sp. nov., five novel Limosilactobacillus species isolated from the vertebrate gastrointestinal tract, and proposal of 6 subspecies of Limosilactobacillus reuteri adapted to the gastrointestinal tract of specific vertebrate hosts.</title>
        <authorList>
            <person name="Li F."/>
            <person name="Cheng C."/>
            <person name="Zheng J."/>
            <person name="Quevedo R.M."/>
            <person name="Li J."/>
            <person name="Roos S."/>
            <person name="Gaenzle M.G."/>
            <person name="Walter J."/>
        </authorList>
    </citation>
    <scope>NUCLEOTIDE SEQUENCE [LARGE SCALE GENOMIC DNA]</scope>
    <source>
        <strain evidence="2 3">STM2_1</strain>
    </source>
</reference>
<feature type="transmembrane region" description="Helical" evidence="1">
    <location>
        <begin position="310"/>
        <end position="329"/>
    </location>
</feature>
<feature type="transmembrane region" description="Helical" evidence="1">
    <location>
        <begin position="44"/>
        <end position="65"/>
    </location>
</feature>
<dbReference type="AlphaFoldDB" id="A0A7W3UJT4"/>
<feature type="transmembrane region" description="Helical" evidence="1">
    <location>
        <begin position="286"/>
        <end position="304"/>
    </location>
</feature>
<feature type="transmembrane region" description="Helical" evidence="1">
    <location>
        <begin position="336"/>
        <end position="355"/>
    </location>
</feature>
<feature type="transmembrane region" description="Helical" evidence="1">
    <location>
        <begin position="214"/>
        <end position="233"/>
    </location>
</feature>